<protein>
    <submittedName>
        <fullName evidence="8">Huntingtin</fullName>
    </submittedName>
</protein>
<evidence type="ECO:0000256" key="1">
    <source>
        <dbReference type="ARBA" id="ARBA00002907"/>
    </source>
</evidence>
<dbReference type="Pfam" id="PF20927">
    <property type="entry name" value="Htt_C-HEAT"/>
    <property type="match status" value="2"/>
</dbReference>
<evidence type="ECO:0000256" key="3">
    <source>
        <dbReference type="ARBA" id="ARBA00004496"/>
    </source>
</evidence>
<dbReference type="Gene3D" id="1.25.10.10">
    <property type="entry name" value="Leucine-rich Repeat Variant"/>
    <property type="match status" value="1"/>
</dbReference>
<dbReference type="AlphaFoldDB" id="A0A077Z7F2"/>
<keyword evidence="6" id="KW-0539">Nucleus</keyword>
<dbReference type="InterPro" id="IPR024613">
    <property type="entry name" value="Huntingtin_N_HEAT_rpt-2"/>
</dbReference>
<dbReference type="InterPro" id="IPR048413">
    <property type="entry name" value="Htt_C-HEAT_rpt"/>
</dbReference>
<dbReference type="SUPFAM" id="SSF48371">
    <property type="entry name" value="ARM repeat"/>
    <property type="match status" value="2"/>
</dbReference>
<evidence type="ECO:0000256" key="7">
    <source>
        <dbReference type="SAM" id="MobiDB-lite"/>
    </source>
</evidence>
<evidence type="ECO:0000313" key="8">
    <source>
        <dbReference type="EMBL" id="CDW56412.1"/>
    </source>
</evidence>
<organism evidence="8 9">
    <name type="scientific">Trichuris trichiura</name>
    <name type="common">Whipworm</name>
    <name type="synonym">Trichocephalus trichiurus</name>
    <dbReference type="NCBI Taxonomy" id="36087"/>
    <lineage>
        <taxon>Eukaryota</taxon>
        <taxon>Metazoa</taxon>
        <taxon>Ecdysozoa</taxon>
        <taxon>Nematoda</taxon>
        <taxon>Enoplea</taxon>
        <taxon>Dorylaimia</taxon>
        <taxon>Trichinellida</taxon>
        <taxon>Trichuridae</taxon>
        <taxon>Trichuris</taxon>
    </lineage>
</organism>
<dbReference type="InterPro" id="IPR048411">
    <property type="entry name" value="Htt_N_HEAT_rpt-1"/>
</dbReference>
<gene>
    <name evidence="8" type="ORF">TTRE_0000469101</name>
</gene>
<proteinExistence type="inferred from homology"/>
<dbReference type="GO" id="GO:0005737">
    <property type="term" value="C:cytoplasm"/>
    <property type="evidence" value="ECO:0007669"/>
    <property type="project" value="UniProtKB-SubCell"/>
</dbReference>
<evidence type="ECO:0000256" key="6">
    <source>
        <dbReference type="ARBA" id="ARBA00023242"/>
    </source>
</evidence>
<dbReference type="EMBL" id="HG806037">
    <property type="protein sequence ID" value="CDW56412.1"/>
    <property type="molecule type" value="Genomic_DNA"/>
</dbReference>
<sequence length="2601" mass="291514">MLFSYFDDTNADVRILTEETINMIIRSSLNDTNIHRIQTDLCKELKRNGSPRSVRAALTKFAAIVETIKPNKRRQFAMTFLPILMALVKRPEEMIHECIGRCSNRLFKTLSLYFSDDELGSLIRCVLPNLQFPSATARRSAAVLIAELCAHSRKRSDVTSFWLVYIIKELVMLSGKESSTHVLGDLLLLQHLFPIFADTDGENAIDGRTVAAARFDQISDDSWLKLFEAILYYICSTNSVIASAALETLVRIFRNLPARVLCLWTRRGALKFSSFFQSSNPTADTESTPLDQVSVGSLESSPQEHFEISLDEESQFNPRPLSISFKGEQTESPNAAESGYSESGTALEDMISNDGATVAFPLHSDELLDSVSGDSDECSFSTQSANANRRRSETLPSLSLETNFEFESSNFAGQCWLPNKAEEWIQMEFERCLSGESLLQFCARLLSRLFLLAGREGELVPDDQARASHKVLALGVFEEIFSLEPSLFVAPLIDGEAQKLSDLSLFCSHNDPQVRGSASLMIGAMLQSSFRRREVDVLGSSLLDLLFHILSSMTENESNVTIHCALKAFKRAIPLFMAVQPLKLLDRLARMANLADNAYWLVKVRLAECYADIDFCEVSMLEKERTASISFPFSIFAVASAGKSMLANSTWQSISSEKLQQVVMNCLLKKLLVDDSERVRHAGGLAVVNMVRRGHFVGDEMLLKLTRQYALCSQRSRTTWLRGNFPKIHSLSAMFSQSHEMVDDLLANDVEFNLSTIVGAIVELLKCSPLKDGFPIGIIYTLNMLAENFPPVRYARPWLVVKTEDQIVACSIIQHLLKILEVDGLQSEALFNWQITLTFIGRLLAGCIEANMNNSGSSTDDRDGGILSCAELSAVANDLIACCSQVMYIYWHVSNRIPVSPVSSPTMKGQSASPMLFSPFRKSFRYASIFRKQTKVDHADKARFDFPRKAPIRRLYEILKGQGATYRVSIDDDSTDRFIGLLRSVTECFSVVLEACSIDYLLPYLEECIFLCRELLRLLPTEIVGLLTQMLKVLFGTNLSFLRKQQFNAVAYCPKPVKVVTFTPIAKVEAFVAAYRSWLVQKMICSVARHDFGEDSLTNHVGWLASEYHQYINLLFQDGSTKAFLAEVIHLFEPVLVEALHLYNVTCSCDYQAAVVNLISHLILIRVNYSVLDPDSRILDLFCQQLSSHVESNGGVAMHIVVIDLFVLRNDCDPVAFNELAIQQEVVISALMKTLQYPETWDTVNIILLELRRRDESRWRKVSRDIFDRLLPLLDGLLYVRAQLSVTVLFQLIDLLCPRAFCPIDDVINTLCMFASKPLTVGYSSGVLLSVVCLARILLLHCPEDVVLDRASNTPSFRSLQIGSTPDEKSYKTEHGLAKLLLHFASTFCLNLIDRKVETKKLNSNLEESLTNDYLELLVWVTQSGNHPKILEQLSVEMLCQPLVDISSKIASTCAPVSFNTLYLTIVLTNDLSLLCDMLKRLEYKQVSWTIFAKLLITLRRDMLVEAIQNGQQELLQCFLAAVDLLDISDEPSVEFILQEMSRYPATSALCLQLIEKEIDARNNNISKQLQLLRILRGIPATFSVRALRLEISLCASRHYLVRLLAEQAVSDRMNGLQCLSAQELKGSDGFHGLANLCDDVETSIRCFNYSSAALKCVRKMIARSESELELLFDSHLSASSKNTSFNKLAILQLLREGISARFIDAHFFAKCIQPLSAIELNEILCDELVSGTVLVSCLKLAYKSNLSNQESGPSSYALYASSKEALIVTLRRLLSDSPRSFSVYFYADNFKIELDCDLALCDRLCSLHAAVQEMIRCSNAAEDVLSDREAQLLWNFVEMSILANLRHLSKLNASYIRDSLISLLVIAHKAETRKILLSQPQASIYRLIGCIFWLTVSAFCQLPAVLDMCLAPFSAFKYGWIPELKLVNGISSFSNVSVRFLRNNDVLKDYVFRVFFLGWSSKQQFEEIWMAMLAVLSATPIGHELCNGDCLDISERVTASSLAVQCICGIFLSSVDFSYEKSVVQLAEHDSPDWETSCRSFEALFDLEIEANNSIEFCSELSRHLQSYLGRAKVLFVACLHFGPPSATRPPMEGGKIFSESRLVSSVDGSSAARLSMDMQSCLHFLVDLVNHWFKQGPDEIPLPLLTCTVDAVVYLLDLLKHDYLDWVCEILESVSQSRSNEDELMAQTVQFGLLKCLSFKSTVRERALGDGQKDITNAIDSCIKSGITDAHKAAHLLVCQLDLLPHWNPNCLRHLFPTLSDLVLQCVCTFGAPRDVELRVSLSLSVSSLLFFVRVDDVDVQICACALGSLLVRVPVDSIHHVNFVQGFLQLLLKALLAPLPRPLLAEVFLGVRAIIHLSECEASYRQQVLAATAQCFEKPPSSCHMFSAFKLMLSALYSAKAHSDVASTSGESQFNVMVMERFDMILRQISRIRTSEANALAFGCSWFLEEHIQPSDVINKLVHEVLNADPLREPIFVGLLCQVLSKMSVSTDPSTLDWVLLAVPLLLRKQPIARALSCLTCVFLSVTRDPWMTSLREVALGRYGRAATFDQDLFVFTARQFYAQLSEEAAAESFRRVLEEVISRVLMSKRLVSYLAMW</sequence>
<reference evidence="8" key="2">
    <citation type="submission" date="2014-03" db="EMBL/GenBank/DDBJ databases">
        <title>The whipworm genome and dual-species transcriptomics of an intimate host-pathogen interaction.</title>
        <authorList>
            <person name="Foth B.J."/>
            <person name="Tsai I.J."/>
            <person name="Reid A.J."/>
            <person name="Bancroft A.J."/>
            <person name="Nichol S."/>
            <person name="Tracey A."/>
            <person name="Holroyd N."/>
            <person name="Cotton J.A."/>
            <person name="Stanley E.J."/>
            <person name="Zarowiecki M."/>
            <person name="Liu J.Z."/>
            <person name="Huckvale T."/>
            <person name="Cooper P.J."/>
            <person name="Grencis R.K."/>
            <person name="Berriman M."/>
        </authorList>
    </citation>
    <scope>NUCLEOTIDE SEQUENCE [LARGE SCALE GENOMIC DNA]</scope>
</reference>
<dbReference type="InterPro" id="IPR028426">
    <property type="entry name" value="Huntingtin_fam"/>
</dbReference>
<feature type="region of interest" description="Disordered" evidence="7">
    <location>
        <begin position="320"/>
        <end position="342"/>
    </location>
</feature>
<name>A0A077Z7F2_TRITR</name>
<keyword evidence="9" id="KW-1185">Reference proteome</keyword>
<evidence type="ECO:0000256" key="5">
    <source>
        <dbReference type="ARBA" id="ARBA00022490"/>
    </source>
</evidence>
<feature type="compositionally biased region" description="Polar residues" evidence="7">
    <location>
        <begin position="330"/>
        <end position="342"/>
    </location>
</feature>
<comment type="similarity">
    <text evidence="4">Belongs to the huntingtin family.</text>
</comment>
<accession>A0A077Z7F2</accession>
<comment type="subcellular location">
    <subcellularLocation>
        <location evidence="3">Cytoplasm</location>
    </subcellularLocation>
    <subcellularLocation>
        <location evidence="2">Nucleus</location>
    </subcellularLocation>
</comment>
<evidence type="ECO:0000313" key="9">
    <source>
        <dbReference type="Proteomes" id="UP000030665"/>
    </source>
</evidence>
<evidence type="ECO:0000256" key="4">
    <source>
        <dbReference type="ARBA" id="ARBA00007153"/>
    </source>
</evidence>
<evidence type="ECO:0000256" key="2">
    <source>
        <dbReference type="ARBA" id="ARBA00004123"/>
    </source>
</evidence>
<dbReference type="PANTHER" id="PTHR10170:SF10">
    <property type="entry name" value="HUNTINGTIN"/>
    <property type="match status" value="1"/>
</dbReference>
<dbReference type="PANTHER" id="PTHR10170">
    <property type="entry name" value="HUNTINGTON DISEASE PROTEIN"/>
    <property type="match status" value="1"/>
</dbReference>
<dbReference type="OrthoDB" id="44867at2759"/>
<dbReference type="Proteomes" id="UP000030665">
    <property type="component" value="Unassembled WGS sequence"/>
</dbReference>
<dbReference type="Pfam" id="PF20926">
    <property type="entry name" value="Htt_N-HEAT_1"/>
    <property type="match status" value="1"/>
</dbReference>
<dbReference type="InterPro" id="IPR011989">
    <property type="entry name" value="ARM-like"/>
</dbReference>
<dbReference type="GO" id="GO:0005634">
    <property type="term" value="C:nucleus"/>
    <property type="evidence" value="ECO:0007669"/>
    <property type="project" value="UniProtKB-SubCell"/>
</dbReference>
<dbReference type="InterPro" id="IPR016024">
    <property type="entry name" value="ARM-type_fold"/>
</dbReference>
<dbReference type="Pfam" id="PF12372">
    <property type="entry name" value="Htt_N-HEAT"/>
    <property type="match status" value="2"/>
</dbReference>
<dbReference type="STRING" id="36087.A0A077Z7F2"/>
<keyword evidence="5" id="KW-0963">Cytoplasm</keyword>
<reference evidence="8" key="1">
    <citation type="submission" date="2014-01" db="EMBL/GenBank/DDBJ databases">
        <authorList>
            <person name="Aslett M."/>
        </authorList>
    </citation>
    <scope>NUCLEOTIDE SEQUENCE</scope>
</reference>
<comment type="function">
    <text evidence="1">May play a role in microtubule-mediated transport or vesicle function.</text>
</comment>